<dbReference type="Pfam" id="PF05962">
    <property type="entry name" value="HutD"/>
    <property type="match status" value="1"/>
</dbReference>
<dbReference type="InterPro" id="IPR014710">
    <property type="entry name" value="RmlC-like_jellyroll"/>
</dbReference>
<dbReference type="PANTHER" id="PTHR37943">
    <property type="entry name" value="PROTEIN VES"/>
    <property type="match status" value="1"/>
</dbReference>
<dbReference type="CDD" id="cd20293">
    <property type="entry name" value="cupin_HutD_N"/>
    <property type="match status" value="1"/>
</dbReference>
<dbReference type="PANTHER" id="PTHR37943:SF1">
    <property type="entry name" value="PROTEIN VES"/>
    <property type="match status" value="1"/>
</dbReference>
<dbReference type="SUPFAM" id="SSF51182">
    <property type="entry name" value="RmlC-like cupins"/>
    <property type="match status" value="1"/>
</dbReference>
<dbReference type="RefSeq" id="WP_133589581.1">
    <property type="nucleotide sequence ID" value="NZ_CP037953.1"/>
</dbReference>
<evidence type="ECO:0000313" key="1">
    <source>
        <dbReference type="EMBL" id="TDQ49184.1"/>
    </source>
</evidence>
<gene>
    <name evidence="1" type="ORF">EV696_105158</name>
</gene>
<sequence length="190" mass="21332">MSWQVVGAEHWQTQPWKNGGGVTHEILREMANDHFGWRLSLAEINSDGPFSSFPDIDRVITLVEGNGFTLNIGQQIVTLSKRGEFHPFAGEATTSCRLSNGPVRDLNLMCHRQYFRAEVQCHSHQHTRLDMASADRHLVFVLAGAIQLQRADGDCTLRNLQTALSNDGEAYGVRSLEPGSQWLQMALFRK</sequence>
<proteinExistence type="predicted"/>
<keyword evidence="2" id="KW-1185">Reference proteome</keyword>
<accession>A0A4R6UZN3</accession>
<dbReference type="EMBL" id="SNYM01000005">
    <property type="protein sequence ID" value="TDQ49184.1"/>
    <property type="molecule type" value="Genomic_DNA"/>
</dbReference>
<organism evidence="1 2">
    <name type="scientific">Permianibacter aggregans</name>
    <dbReference type="NCBI Taxonomy" id="1510150"/>
    <lineage>
        <taxon>Bacteria</taxon>
        <taxon>Pseudomonadati</taxon>
        <taxon>Pseudomonadota</taxon>
        <taxon>Gammaproteobacteria</taxon>
        <taxon>Pseudomonadales</taxon>
        <taxon>Pseudomonadaceae</taxon>
        <taxon>Permianibacter</taxon>
    </lineage>
</organism>
<evidence type="ECO:0008006" key="3">
    <source>
        <dbReference type="Google" id="ProtNLM"/>
    </source>
</evidence>
<dbReference type="InterPro" id="IPR010282">
    <property type="entry name" value="Uncharacterised_HutD/Ves"/>
</dbReference>
<dbReference type="Gene3D" id="2.60.120.10">
    <property type="entry name" value="Jelly Rolls"/>
    <property type="match status" value="1"/>
</dbReference>
<dbReference type="Proteomes" id="UP000295375">
    <property type="component" value="Unassembled WGS sequence"/>
</dbReference>
<dbReference type="InterPro" id="IPR011051">
    <property type="entry name" value="RmlC_Cupin_sf"/>
</dbReference>
<name>A0A4R6UZN3_9GAMM</name>
<dbReference type="OrthoDB" id="9800082at2"/>
<reference evidence="1 2" key="1">
    <citation type="submission" date="2019-03" db="EMBL/GenBank/DDBJ databases">
        <title>Genomic Encyclopedia of Type Strains, Phase IV (KMG-IV): sequencing the most valuable type-strain genomes for metagenomic binning, comparative biology and taxonomic classification.</title>
        <authorList>
            <person name="Goeker M."/>
        </authorList>
    </citation>
    <scope>NUCLEOTIDE SEQUENCE [LARGE SCALE GENOMIC DNA]</scope>
    <source>
        <strain evidence="1 2">DSM 103792</strain>
    </source>
</reference>
<evidence type="ECO:0000313" key="2">
    <source>
        <dbReference type="Proteomes" id="UP000295375"/>
    </source>
</evidence>
<comment type="caution">
    <text evidence="1">The sequence shown here is derived from an EMBL/GenBank/DDBJ whole genome shotgun (WGS) entry which is preliminary data.</text>
</comment>
<dbReference type="AlphaFoldDB" id="A0A4R6UZN3"/>
<protein>
    <recommendedName>
        <fullName evidence="3">HutD protein</fullName>
    </recommendedName>
</protein>